<dbReference type="EMBL" id="PVTT01000002">
    <property type="protein sequence ID" value="PRY93175.1"/>
    <property type="molecule type" value="Genomic_DNA"/>
</dbReference>
<dbReference type="CDD" id="cd02440">
    <property type="entry name" value="AdoMet_MTases"/>
    <property type="match status" value="1"/>
</dbReference>
<name>A0A2T0X2Q2_9RHOB</name>
<keyword evidence="3" id="KW-1185">Reference proteome</keyword>
<dbReference type="AlphaFoldDB" id="A0A2T0X2Q2"/>
<evidence type="ECO:0000313" key="2">
    <source>
        <dbReference type="EMBL" id="PRY93175.1"/>
    </source>
</evidence>
<sequence>MGGGYARRRRADPRIAARIEAALGGARRVLNVGAGAGSYEPAGRDVTAVEPSATMIAQRPEGAAPCVQAFAEALPFEDGAFDAAMAVLTVHHWSDPAKGLAEMRRVATRPLVLLTADPAFRGHWLHEYFPELVALDDRVMPPLDWLGHALGGARIEAVPVPHDCIDGFLHANWRRPEAYLDPAVRAASSGLATTDTAEGVERLARDLSNGTWERRFGHLRSRAELDCGYRLVVAG</sequence>
<dbReference type="InterPro" id="IPR029063">
    <property type="entry name" value="SAM-dependent_MTases_sf"/>
</dbReference>
<evidence type="ECO:0000259" key="1">
    <source>
        <dbReference type="Pfam" id="PF08241"/>
    </source>
</evidence>
<dbReference type="Pfam" id="PF08241">
    <property type="entry name" value="Methyltransf_11"/>
    <property type="match status" value="1"/>
</dbReference>
<dbReference type="Proteomes" id="UP000238801">
    <property type="component" value="Unassembled WGS sequence"/>
</dbReference>
<organism evidence="2 3">
    <name type="scientific">Hasllibacter halocynthiae</name>
    <dbReference type="NCBI Taxonomy" id="595589"/>
    <lineage>
        <taxon>Bacteria</taxon>
        <taxon>Pseudomonadati</taxon>
        <taxon>Pseudomonadota</taxon>
        <taxon>Alphaproteobacteria</taxon>
        <taxon>Rhodobacterales</taxon>
        <taxon>Roseobacteraceae</taxon>
        <taxon>Hasllibacter</taxon>
    </lineage>
</organism>
<reference evidence="2 3" key="1">
    <citation type="submission" date="2018-03" db="EMBL/GenBank/DDBJ databases">
        <title>Genomic Encyclopedia of Archaeal and Bacterial Type Strains, Phase II (KMG-II): from individual species to whole genera.</title>
        <authorList>
            <person name="Goeker M."/>
        </authorList>
    </citation>
    <scope>NUCLEOTIDE SEQUENCE [LARGE SCALE GENOMIC DNA]</scope>
    <source>
        <strain evidence="2 3">DSM 29318</strain>
    </source>
</reference>
<comment type="caution">
    <text evidence="2">The sequence shown here is derived from an EMBL/GenBank/DDBJ whole genome shotgun (WGS) entry which is preliminary data.</text>
</comment>
<keyword evidence="2" id="KW-0808">Transferase</keyword>
<accession>A0A2T0X2Q2</accession>
<dbReference type="SUPFAM" id="SSF53335">
    <property type="entry name" value="S-adenosyl-L-methionine-dependent methyltransferases"/>
    <property type="match status" value="1"/>
</dbReference>
<proteinExistence type="predicted"/>
<evidence type="ECO:0000313" key="3">
    <source>
        <dbReference type="Proteomes" id="UP000238801"/>
    </source>
</evidence>
<dbReference type="Gene3D" id="3.40.50.150">
    <property type="entry name" value="Vaccinia Virus protein VP39"/>
    <property type="match status" value="1"/>
</dbReference>
<feature type="domain" description="Methyltransferase type 11" evidence="1">
    <location>
        <begin position="31"/>
        <end position="107"/>
    </location>
</feature>
<dbReference type="InterPro" id="IPR013216">
    <property type="entry name" value="Methyltransf_11"/>
</dbReference>
<dbReference type="GO" id="GO:0032259">
    <property type="term" value="P:methylation"/>
    <property type="evidence" value="ECO:0007669"/>
    <property type="project" value="UniProtKB-KW"/>
</dbReference>
<dbReference type="GO" id="GO:0008757">
    <property type="term" value="F:S-adenosylmethionine-dependent methyltransferase activity"/>
    <property type="evidence" value="ECO:0007669"/>
    <property type="project" value="InterPro"/>
</dbReference>
<protein>
    <submittedName>
        <fullName evidence="2">Methyltransferase family protein</fullName>
    </submittedName>
</protein>
<keyword evidence="2" id="KW-0489">Methyltransferase</keyword>
<gene>
    <name evidence="2" type="ORF">BCF33_2041</name>
</gene>